<dbReference type="GO" id="GO:0009249">
    <property type="term" value="P:protein lipoylation"/>
    <property type="evidence" value="ECO:0007669"/>
    <property type="project" value="TreeGrafter"/>
</dbReference>
<evidence type="ECO:0000313" key="4">
    <source>
        <dbReference type="EMBL" id="CUS56716.1"/>
    </source>
</evidence>
<dbReference type="PROSITE" id="PS00189">
    <property type="entry name" value="LIPOYL"/>
    <property type="match status" value="1"/>
</dbReference>
<sequence>MTTYYTEDHEWITVDGDVATVGITKYAAEQLGDVVFVEVPEAGASFAKGDDMAVVESVKAASDVYAPVGGEVVEGNAALADAPETVNEDPEGKGWFCKLKLTDAGELGSLMNADAYKAFCDGL</sequence>
<dbReference type="HAMAP" id="MF_00272">
    <property type="entry name" value="GcvH"/>
    <property type="match status" value="1"/>
</dbReference>
<dbReference type="NCBIfam" id="NF002270">
    <property type="entry name" value="PRK01202.1"/>
    <property type="match status" value="1"/>
</dbReference>
<feature type="domain" description="Lipoyl-binding" evidence="3">
    <location>
        <begin position="18"/>
        <end position="100"/>
    </location>
</feature>
<dbReference type="PANTHER" id="PTHR11715">
    <property type="entry name" value="GLYCINE CLEAVAGE SYSTEM H PROTEIN"/>
    <property type="match status" value="1"/>
</dbReference>
<evidence type="ECO:0000256" key="1">
    <source>
        <dbReference type="ARBA" id="ARBA00009249"/>
    </source>
</evidence>
<organism evidence="4">
    <name type="scientific">hydrothermal vent metagenome</name>
    <dbReference type="NCBI Taxonomy" id="652676"/>
    <lineage>
        <taxon>unclassified sequences</taxon>
        <taxon>metagenomes</taxon>
        <taxon>ecological metagenomes</taxon>
    </lineage>
</organism>
<dbReference type="InterPro" id="IPR033753">
    <property type="entry name" value="GCV_H/Fam206"/>
</dbReference>
<dbReference type="EMBL" id="CZQD01000032">
    <property type="protein sequence ID" value="CUS56716.1"/>
    <property type="molecule type" value="Genomic_DNA"/>
</dbReference>
<dbReference type="NCBIfam" id="TIGR00527">
    <property type="entry name" value="gcvH"/>
    <property type="match status" value="1"/>
</dbReference>
<reference evidence="4" key="1">
    <citation type="submission" date="2015-10" db="EMBL/GenBank/DDBJ databases">
        <authorList>
            <person name="Gilbert D.G."/>
        </authorList>
    </citation>
    <scope>NUCLEOTIDE SEQUENCE</scope>
</reference>
<dbReference type="InterPro" id="IPR003016">
    <property type="entry name" value="2-oxoA_DH_lipoyl-BS"/>
</dbReference>
<dbReference type="PROSITE" id="PS50968">
    <property type="entry name" value="BIOTINYL_LIPOYL"/>
    <property type="match status" value="1"/>
</dbReference>
<dbReference type="GO" id="GO:0019464">
    <property type="term" value="P:glycine decarboxylation via glycine cleavage system"/>
    <property type="evidence" value="ECO:0007669"/>
    <property type="project" value="InterPro"/>
</dbReference>
<dbReference type="SUPFAM" id="SSF51230">
    <property type="entry name" value="Single hybrid motif"/>
    <property type="match status" value="1"/>
</dbReference>
<evidence type="ECO:0000256" key="2">
    <source>
        <dbReference type="ARBA" id="ARBA00022823"/>
    </source>
</evidence>
<dbReference type="InterPro" id="IPR011053">
    <property type="entry name" value="Single_hybrid_motif"/>
</dbReference>
<accession>A0A170PTP5</accession>
<proteinExistence type="inferred from homology"/>
<dbReference type="GO" id="GO:0005739">
    <property type="term" value="C:mitochondrion"/>
    <property type="evidence" value="ECO:0007669"/>
    <property type="project" value="TreeGrafter"/>
</dbReference>
<dbReference type="InterPro" id="IPR002930">
    <property type="entry name" value="GCV_H"/>
</dbReference>
<gene>
    <name evidence="4" type="ORF">MGWOODY_Hyp2117</name>
</gene>
<dbReference type="CDD" id="cd06848">
    <property type="entry name" value="GCS_H"/>
    <property type="match status" value="1"/>
</dbReference>
<dbReference type="AlphaFoldDB" id="A0A170PTP5"/>
<dbReference type="Pfam" id="PF01597">
    <property type="entry name" value="GCV_H"/>
    <property type="match status" value="1"/>
</dbReference>
<keyword evidence="2" id="KW-0450">Lipoyl</keyword>
<evidence type="ECO:0000259" key="3">
    <source>
        <dbReference type="PROSITE" id="PS50968"/>
    </source>
</evidence>
<dbReference type="PANTHER" id="PTHR11715:SF3">
    <property type="entry name" value="GLYCINE CLEAVAGE SYSTEM H PROTEIN-RELATED"/>
    <property type="match status" value="1"/>
</dbReference>
<protein>
    <submittedName>
        <fullName evidence="4">Glycine cleavage system H protein</fullName>
    </submittedName>
</protein>
<dbReference type="InterPro" id="IPR017453">
    <property type="entry name" value="GCV_H_sub"/>
</dbReference>
<name>A0A170PTP5_9ZZZZ</name>
<dbReference type="Gene3D" id="2.40.50.100">
    <property type="match status" value="1"/>
</dbReference>
<dbReference type="GO" id="GO:0005960">
    <property type="term" value="C:glycine cleavage complex"/>
    <property type="evidence" value="ECO:0007669"/>
    <property type="project" value="InterPro"/>
</dbReference>
<comment type="similarity">
    <text evidence="1">Belongs to the GcvH family.</text>
</comment>
<dbReference type="InterPro" id="IPR000089">
    <property type="entry name" value="Biotin_lipoyl"/>
</dbReference>